<dbReference type="GO" id="GO:0006047">
    <property type="term" value="P:UDP-N-acetylglucosamine metabolic process"/>
    <property type="evidence" value="ECO:0007669"/>
    <property type="project" value="InterPro"/>
</dbReference>
<evidence type="ECO:0000313" key="2">
    <source>
        <dbReference type="EMBL" id="MRX55350.1"/>
    </source>
</evidence>
<name>A0A6I2MAT5_9BACI</name>
<sequence length="390" mass="43783">MNERKICVVTGTRAEYGLLYWLMKEIDADHDLLLQTVVTGMHLSPEFGLTYKVIEQDGFKIDEKVEMLLSSDTPVGIAKSMGIATMGFAESFERLKPDIVVVLGDRYEILAAAQAAMVARIPIAHLHGGETTEGLIDEAIRHSVTKMAHFHFVGADPYRKRVIQLGEHPERVWNTGAASIDNIRRLKLLEKEEFEKSIQFKLGRKNFLITYHPITLSKIGPLNAIKELFKAMDTFRDVHMIFTKSNSDTEGRVINQMIDEYVLLNPERSIAFTSMGQLRYLSAIKHSDVVIGNSSSGLVEAPFLQKPTVNLGDRQKGRLRASSIVDCIESSNEIVLAINKALSAEFQQKLKNVTSPYGTGNVAEKIKKILKEVSLDDLLMKKFYDMEHGE</sequence>
<dbReference type="SUPFAM" id="SSF53756">
    <property type="entry name" value="UDP-Glycosyltransferase/glycogen phosphorylase"/>
    <property type="match status" value="1"/>
</dbReference>
<dbReference type="EC" id="3.2.1.183" evidence="2"/>
<dbReference type="InterPro" id="IPR029767">
    <property type="entry name" value="WecB-like"/>
</dbReference>
<organism evidence="2 3">
    <name type="scientific">Metabacillus idriensis</name>
    <dbReference type="NCBI Taxonomy" id="324768"/>
    <lineage>
        <taxon>Bacteria</taxon>
        <taxon>Bacillati</taxon>
        <taxon>Bacillota</taxon>
        <taxon>Bacilli</taxon>
        <taxon>Bacillales</taxon>
        <taxon>Bacillaceae</taxon>
        <taxon>Metabacillus</taxon>
    </lineage>
</organism>
<keyword evidence="2" id="KW-0326">Glycosidase</keyword>
<dbReference type="EMBL" id="WKKF01000004">
    <property type="protein sequence ID" value="MRX55350.1"/>
    <property type="molecule type" value="Genomic_DNA"/>
</dbReference>
<evidence type="ECO:0000259" key="1">
    <source>
        <dbReference type="Pfam" id="PF02350"/>
    </source>
</evidence>
<proteinExistence type="predicted"/>
<dbReference type="NCBIfam" id="TIGR03568">
    <property type="entry name" value="NeuC_NnaA"/>
    <property type="match status" value="1"/>
</dbReference>
<gene>
    <name evidence="2" type="primary">neuC</name>
    <name evidence="2" type="ORF">GJU41_15410</name>
</gene>
<keyword evidence="2" id="KW-0378">Hydrolase</keyword>
<dbReference type="PANTHER" id="PTHR43174">
    <property type="entry name" value="UDP-N-ACETYLGLUCOSAMINE 2-EPIMERASE"/>
    <property type="match status" value="1"/>
</dbReference>
<dbReference type="RefSeq" id="WP_139149104.1">
    <property type="nucleotide sequence ID" value="NZ_CAJGAA010000003.1"/>
</dbReference>
<keyword evidence="3" id="KW-1185">Reference proteome</keyword>
<dbReference type="CDD" id="cd03786">
    <property type="entry name" value="GTB_UDP-GlcNAc_2-Epimerase"/>
    <property type="match status" value="1"/>
</dbReference>
<dbReference type="InterPro" id="IPR003331">
    <property type="entry name" value="UDP_GlcNAc_Epimerase_2_dom"/>
</dbReference>
<reference evidence="2 3" key="1">
    <citation type="submission" date="2019-11" db="EMBL/GenBank/DDBJ databases">
        <title>Bacillus idriensis genome.</title>
        <authorList>
            <person name="Konopka E.N."/>
            <person name="Newman J.D."/>
        </authorList>
    </citation>
    <scope>NUCLEOTIDE SEQUENCE [LARGE SCALE GENOMIC DNA]</scope>
    <source>
        <strain evidence="2 3">DSM 19097</strain>
    </source>
</reference>
<dbReference type="PANTHER" id="PTHR43174:SF3">
    <property type="entry name" value="UDP-N-ACETYLGLUCOSAMINE 2-EPIMERASE"/>
    <property type="match status" value="1"/>
</dbReference>
<dbReference type="AlphaFoldDB" id="A0A6I2MAT5"/>
<dbReference type="Gene3D" id="3.40.50.2000">
    <property type="entry name" value="Glycogen Phosphorylase B"/>
    <property type="match status" value="2"/>
</dbReference>
<dbReference type="Pfam" id="PF02350">
    <property type="entry name" value="Epimerase_2"/>
    <property type="match status" value="1"/>
</dbReference>
<dbReference type="Proteomes" id="UP000441585">
    <property type="component" value="Unassembled WGS sequence"/>
</dbReference>
<dbReference type="InterPro" id="IPR020004">
    <property type="entry name" value="UDP-GlcNAc_Epase"/>
</dbReference>
<feature type="domain" description="UDP-N-acetylglucosamine 2-epimerase" evidence="1">
    <location>
        <begin position="24"/>
        <end position="371"/>
    </location>
</feature>
<evidence type="ECO:0000313" key="3">
    <source>
        <dbReference type="Proteomes" id="UP000441585"/>
    </source>
</evidence>
<comment type="caution">
    <text evidence="2">The sequence shown here is derived from an EMBL/GenBank/DDBJ whole genome shotgun (WGS) entry which is preliminary data.</text>
</comment>
<dbReference type="GO" id="GO:0004553">
    <property type="term" value="F:hydrolase activity, hydrolyzing O-glycosyl compounds"/>
    <property type="evidence" value="ECO:0007669"/>
    <property type="project" value="InterPro"/>
</dbReference>
<accession>A0A6I2MAT5</accession>
<protein>
    <submittedName>
        <fullName evidence="2">UDP-N-acetylglucosamine 2-epimerase (Hydrolyzing)</fullName>
        <ecNumber evidence="2">3.2.1.183</ecNumber>
    </submittedName>
</protein>